<evidence type="ECO:0000313" key="1">
    <source>
        <dbReference type="EMBL" id="GAA0147756.1"/>
    </source>
</evidence>
<organism evidence="1 2">
    <name type="scientific">Lithospermum erythrorhizon</name>
    <name type="common">Purple gromwell</name>
    <name type="synonym">Lithospermum officinale var. erythrorhizon</name>
    <dbReference type="NCBI Taxonomy" id="34254"/>
    <lineage>
        <taxon>Eukaryota</taxon>
        <taxon>Viridiplantae</taxon>
        <taxon>Streptophyta</taxon>
        <taxon>Embryophyta</taxon>
        <taxon>Tracheophyta</taxon>
        <taxon>Spermatophyta</taxon>
        <taxon>Magnoliopsida</taxon>
        <taxon>eudicotyledons</taxon>
        <taxon>Gunneridae</taxon>
        <taxon>Pentapetalae</taxon>
        <taxon>asterids</taxon>
        <taxon>lamiids</taxon>
        <taxon>Boraginales</taxon>
        <taxon>Boraginaceae</taxon>
        <taxon>Boraginoideae</taxon>
        <taxon>Lithospermeae</taxon>
        <taxon>Lithospermum</taxon>
    </lineage>
</organism>
<evidence type="ECO:0008006" key="3">
    <source>
        <dbReference type="Google" id="ProtNLM"/>
    </source>
</evidence>
<protein>
    <recommendedName>
        <fullName evidence="3">Reverse transcriptase domain-containing protein</fullName>
    </recommendedName>
</protein>
<name>A0AAV3PAL2_LITER</name>
<comment type="caution">
    <text evidence="1">The sequence shown here is derived from an EMBL/GenBank/DDBJ whole genome shotgun (WGS) entry which is preliminary data.</text>
</comment>
<evidence type="ECO:0000313" key="2">
    <source>
        <dbReference type="Proteomes" id="UP001454036"/>
    </source>
</evidence>
<dbReference type="Proteomes" id="UP001454036">
    <property type="component" value="Unassembled WGS sequence"/>
</dbReference>
<reference evidence="1 2" key="1">
    <citation type="submission" date="2024-01" db="EMBL/GenBank/DDBJ databases">
        <title>The complete chloroplast genome sequence of Lithospermum erythrorhizon: insights into the phylogenetic relationship among Boraginaceae species and the maternal lineages of purple gromwells.</title>
        <authorList>
            <person name="Okada T."/>
            <person name="Watanabe K."/>
        </authorList>
    </citation>
    <scope>NUCLEOTIDE SEQUENCE [LARGE SCALE GENOMIC DNA]</scope>
</reference>
<dbReference type="AlphaFoldDB" id="A0AAV3PAL2"/>
<keyword evidence="2" id="KW-1185">Reference proteome</keyword>
<proteinExistence type="predicted"/>
<dbReference type="EMBL" id="BAABME010001132">
    <property type="protein sequence ID" value="GAA0147756.1"/>
    <property type="molecule type" value="Genomic_DNA"/>
</dbReference>
<sequence length="112" mass="13494">MAQELSHTISQSNWKRNGMASIKIDMRKAFDRVNWNFHFCVLSKLDFPTHWIHLIKECVTYFQYFVLVNGQVTDPFKPSYGLRQEDPLPQFYLQYAQKHFPHRIFPTNQRKT</sequence>
<gene>
    <name evidence="1" type="ORF">LIER_07379</name>
</gene>
<accession>A0AAV3PAL2</accession>